<feature type="domain" description="DUF1907" evidence="7">
    <location>
        <begin position="27"/>
        <end position="304"/>
    </location>
</feature>
<evidence type="ECO:0000256" key="1">
    <source>
        <dbReference type="ARBA" id="ARBA00004123"/>
    </source>
</evidence>
<dbReference type="Proteomes" id="UP000694865">
    <property type="component" value="Unplaced"/>
</dbReference>
<dbReference type="RefSeq" id="XP_002738479.1">
    <property type="nucleotide sequence ID" value="XM_002738433.2"/>
</dbReference>
<dbReference type="CDD" id="cd17298">
    <property type="entry name" value="DUF1907"/>
    <property type="match status" value="1"/>
</dbReference>
<organism evidence="8 9">
    <name type="scientific">Saccoglossus kowalevskii</name>
    <name type="common">Acorn worm</name>
    <dbReference type="NCBI Taxonomy" id="10224"/>
    <lineage>
        <taxon>Eukaryota</taxon>
        <taxon>Metazoa</taxon>
        <taxon>Hemichordata</taxon>
        <taxon>Enteropneusta</taxon>
        <taxon>Harrimaniidae</taxon>
        <taxon>Saccoglossus</taxon>
    </lineage>
</organism>
<dbReference type="PANTHER" id="PTHR13204">
    <property type="entry name" value="PTD012 PROTEIN"/>
    <property type="match status" value="1"/>
</dbReference>
<keyword evidence="6" id="KW-0539">Nucleus</keyword>
<dbReference type="GeneID" id="100376984"/>
<evidence type="ECO:0000256" key="4">
    <source>
        <dbReference type="ARBA" id="ARBA00022801"/>
    </source>
</evidence>
<evidence type="ECO:0000256" key="3">
    <source>
        <dbReference type="ARBA" id="ARBA00022723"/>
    </source>
</evidence>
<gene>
    <name evidence="9" type="primary">LOC100376984</name>
</gene>
<evidence type="ECO:0000313" key="8">
    <source>
        <dbReference type="Proteomes" id="UP000694865"/>
    </source>
</evidence>
<dbReference type="InterPro" id="IPR015021">
    <property type="entry name" value="C11orf54_DUF1907"/>
</dbReference>
<keyword evidence="5" id="KW-0862">Zinc</keyword>
<protein>
    <submittedName>
        <fullName evidence="9">Ester hydrolase C11orf54-like</fullName>
    </submittedName>
</protein>
<keyword evidence="3" id="KW-0479">Metal-binding</keyword>
<keyword evidence="8" id="KW-1185">Reference proteome</keyword>
<evidence type="ECO:0000256" key="5">
    <source>
        <dbReference type="ARBA" id="ARBA00022833"/>
    </source>
</evidence>
<dbReference type="Pfam" id="PF08925">
    <property type="entry name" value="DUF1907"/>
    <property type="match status" value="1"/>
</dbReference>
<evidence type="ECO:0000256" key="6">
    <source>
        <dbReference type="ARBA" id="ARBA00023242"/>
    </source>
</evidence>
<dbReference type="PANTHER" id="PTHR13204:SF1">
    <property type="entry name" value="ESTER HYDROLASE C11ORF54"/>
    <property type="match status" value="1"/>
</dbReference>
<accession>A0ABM0GVW3</accession>
<evidence type="ECO:0000259" key="7">
    <source>
        <dbReference type="SMART" id="SM01168"/>
    </source>
</evidence>
<sequence length="316" mass="34970">MADSDNAVLPVEKKELHVPDYNEVVKVLQDGLKANFSEVSVGVVDCPDLTKEPFTLAAPGLCGRPRMADIGGVPYLMPLVQRHKKYNFQDIAEKIELPGAFLIGAGAGPLHVVGTNSEMMTNINLNNGDNSTYTCKMHTEDENSYILEKGLSLDCSLLANIYASDGKPGKVIEVKASTRTGPENFVTCMRKALKEKYGDKPVGMGGTFIIEKGKAKIHIMPDFSEVPLDSNEKVDQWLKFFDMKAILVCLSVFISHDPGLDLRVEHTHCFNKHDGGGGHYHYDVTPDDVVYHGYFVPSEYMYRIDAPTETHMIGRD</sequence>
<evidence type="ECO:0000313" key="9">
    <source>
        <dbReference type="RefSeq" id="XP_002738479.1"/>
    </source>
</evidence>
<evidence type="ECO:0000256" key="2">
    <source>
        <dbReference type="ARBA" id="ARBA00011245"/>
    </source>
</evidence>
<keyword evidence="4" id="KW-0378">Hydrolase</keyword>
<name>A0ABM0GVW3_SACKO</name>
<dbReference type="SUPFAM" id="SSF117856">
    <property type="entry name" value="AF0104/ALDC/Ptd012-like"/>
    <property type="match status" value="1"/>
</dbReference>
<proteinExistence type="predicted"/>
<reference evidence="9" key="1">
    <citation type="submission" date="2025-08" db="UniProtKB">
        <authorList>
            <consortium name="RefSeq"/>
        </authorList>
    </citation>
    <scope>IDENTIFICATION</scope>
    <source>
        <tissue evidence="9">Testes</tissue>
    </source>
</reference>
<comment type="subunit">
    <text evidence="2">Monomer.</text>
</comment>
<comment type="subcellular location">
    <subcellularLocation>
        <location evidence="1">Nucleus</location>
    </subcellularLocation>
</comment>
<dbReference type="SMART" id="SM01168">
    <property type="entry name" value="DUF1907"/>
    <property type="match status" value="1"/>
</dbReference>